<keyword evidence="8 11" id="KW-0472">Membrane</keyword>
<evidence type="ECO:0000256" key="8">
    <source>
        <dbReference type="ARBA" id="ARBA00023136"/>
    </source>
</evidence>
<evidence type="ECO:0000256" key="7">
    <source>
        <dbReference type="ARBA" id="ARBA00023077"/>
    </source>
</evidence>
<evidence type="ECO:0000256" key="3">
    <source>
        <dbReference type="ARBA" id="ARBA00022448"/>
    </source>
</evidence>
<dbReference type="InterPro" id="IPR039426">
    <property type="entry name" value="TonB-dep_rcpt-like"/>
</dbReference>
<evidence type="ECO:0000256" key="4">
    <source>
        <dbReference type="ARBA" id="ARBA00022452"/>
    </source>
</evidence>
<gene>
    <name evidence="16" type="ORF">OM33_21235</name>
</gene>
<keyword evidence="3 11" id="KW-0813">Transport</keyword>
<dbReference type="STRING" id="1348114.OM33_21235"/>
<dbReference type="InterPro" id="IPR012910">
    <property type="entry name" value="Plug_dom"/>
</dbReference>
<reference evidence="16 17" key="1">
    <citation type="submission" date="2014-11" db="EMBL/GenBank/DDBJ databases">
        <title>Complete Genome Sequence of Pseudoalteromonas sp. Strain OCN003 Isolated from Kaneohe Bay, Oahu, Hawaii.</title>
        <authorList>
            <person name="Beurmann S."/>
            <person name="Videau P."/>
            <person name="Ushijima B."/>
            <person name="Smith A.M."/>
            <person name="Aeby G.S."/>
            <person name="Callahan S.M."/>
            <person name="Belcaid M."/>
        </authorList>
    </citation>
    <scope>NUCLEOTIDE SEQUENCE [LARGE SCALE GENOMIC DNA]</scope>
    <source>
        <strain evidence="16 17">OCN003</strain>
    </source>
</reference>
<dbReference type="InterPro" id="IPR000531">
    <property type="entry name" value="Beta-barrel_TonB"/>
</dbReference>
<evidence type="ECO:0000256" key="1">
    <source>
        <dbReference type="ARBA" id="ARBA00004571"/>
    </source>
</evidence>
<evidence type="ECO:0000313" key="17">
    <source>
        <dbReference type="Proteomes" id="UP000030341"/>
    </source>
</evidence>
<dbReference type="Pfam" id="PF07715">
    <property type="entry name" value="Plug"/>
    <property type="match status" value="1"/>
</dbReference>
<evidence type="ECO:0000256" key="10">
    <source>
        <dbReference type="ARBA" id="ARBA00023237"/>
    </source>
</evidence>
<keyword evidence="5 11" id="KW-0812">Transmembrane</keyword>
<comment type="subcellular location">
    <subcellularLocation>
        <location evidence="1 11">Cell outer membrane</location>
        <topology evidence="1 11">Multi-pass membrane protein</topology>
    </subcellularLocation>
</comment>
<dbReference type="HOGENOM" id="CLU_008287_18_0_6"/>
<dbReference type="Gene3D" id="2.40.170.20">
    <property type="entry name" value="TonB-dependent receptor, beta-barrel domain"/>
    <property type="match status" value="1"/>
</dbReference>
<dbReference type="eggNOG" id="COG4771">
    <property type="taxonomic scope" value="Bacteria"/>
</dbReference>
<evidence type="ECO:0000256" key="5">
    <source>
        <dbReference type="ARBA" id="ARBA00022692"/>
    </source>
</evidence>
<keyword evidence="6 13" id="KW-0732">Signal</keyword>
<evidence type="ECO:0000256" key="12">
    <source>
        <dbReference type="RuleBase" id="RU003357"/>
    </source>
</evidence>
<sequence length="670" mass="75684">MSNKGTPSLLFSVLLVSLSAHSDEADFYNLKLQDLLSIKIATSTLTEKDISTIPAPVTIFTRDEIESIGVRFLHEILEYVPGYQVTRYSNYPYEYSASSRGLTFGASSKKILFLLDGHKVNDPRSGNAALLANFSLHHVERLEIIRGPGSSIYGSNAFTGVINIITRKNDKEVSIATGNEINYNLFAAYTYVIDDYSLNIQANKVKSRGDDYQIKDVFSGQPFNTDDPFDLSSLQLALSNERSRYQLHYREIDMANFYHTARTSNQYNFSTHNALFLFTEQDLNVFNSVTSTLSVDYLKTELVNGNQSSAAGAFSGVSRPESTAPLHGYGVLEAYRILTAFNNDWRINQTYEMQFGIEWQYNKESRAEGFTNFDLSAILSRQFPVDYYPDLDYKIKVGGEQSQPFYGAYVQLQGDMGKINWILGGRLDEYPDLESQFTPRLGLVYLADNNWQLKLLYGEAFRAPELSELTLFSGISRSGNAELDSERIKTTDLIAQYTGEDLWFSLDVFYNTFENPIISGFVNGLNGQVNGDSEYGHGIEAELVWQIANNTRLRTTATHFSKLPQSAFKDSKTLASVQLDHRFEALQVGISGTFRSSRQTPISTTQTKEIDAFWYWRSFMRYNLNNNVSLSLSINNLFDERFYNPSITSSLSDGIPLKGRNGSVTLQWTF</sequence>
<keyword evidence="17" id="KW-1185">Reference proteome</keyword>
<dbReference type="PANTHER" id="PTHR30069">
    <property type="entry name" value="TONB-DEPENDENT OUTER MEMBRANE RECEPTOR"/>
    <property type="match status" value="1"/>
</dbReference>
<evidence type="ECO:0000256" key="11">
    <source>
        <dbReference type="PROSITE-ProRule" id="PRU01360"/>
    </source>
</evidence>
<evidence type="ECO:0000259" key="14">
    <source>
        <dbReference type="Pfam" id="PF00593"/>
    </source>
</evidence>
<feature type="domain" description="TonB-dependent receptor-like beta-barrel" evidence="14">
    <location>
        <begin position="208"/>
        <end position="637"/>
    </location>
</feature>
<dbReference type="PROSITE" id="PS52016">
    <property type="entry name" value="TONB_DEPENDENT_REC_3"/>
    <property type="match status" value="1"/>
</dbReference>
<dbReference type="GO" id="GO:0044718">
    <property type="term" value="P:siderophore transmembrane transport"/>
    <property type="evidence" value="ECO:0007669"/>
    <property type="project" value="TreeGrafter"/>
</dbReference>
<evidence type="ECO:0000259" key="15">
    <source>
        <dbReference type="Pfam" id="PF07715"/>
    </source>
</evidence>
<dbReference type="Pfam" id="PF00593">
    <property type="entry name" value="TonB_dep_Rec_b-barrel"/>
    <property type="match status" value="1"/>
</dbReference>
<feature type="signal peptide" evidence="13">
    <location>
        <begin position="1"/>
        <end position="22"/>
    </location>
</feature>
<dbReference type="Proteomes" id="UP000030341">
    <property type="component" value="Chromosome 2"/>
</dbReference>
<dbReference type="EMBL" id="CP009889">
    <property type="protein sequence ID" value="AIY67537.1"/>
    <property type="molecule type" value="Genomic_DNA"/>
</dbReference>
<evidence type="ECO:0000256" key="9">
    <source>
        <dbReference type="ARBA" id="ARBA00023170"/>
    </source>
</evidence>
<comment type="similarity">
    <text evidence="2">Belongs to the TonB-dependent receptor family. Hemoglobin/haptoglobin binding protein subfamily.</text>
</comment>
<feature type="chain" id="PRO_5002028453" description="TonB-dependent receptor" evidence="13">
    <location>
        <begin position="23"/>
        <end position="670"/>
    </location>
</feature>
<evidence type="ECO:0008006" key="18">
    <source>
        <dbReference type="Google" id="ProtNLM"/>
    </source>
</evidence>
<dbReference type="RefSeq" id="WP_040136616.1">
    <property type="nucleotide sequence ID" value="NZ_CP009889.1"/>
</dbReference>
<keyword evidence="4 11" id="KW-1134">Transmembrane beta strand</keyword>
<evidence type="ECO:0000313" key="16">
    <source>
        <dbReference type="EMBL" id="AIY67537.1"/>
    </source>
</evidence>
<proteinExistence type="inferred from homology"/>
<evidence type="ECO:0000256" key="6">
    <source>
        <dbReference type="ARBA" id="ARBA00022729"/>
    </source>
</evidence>
<keyword evidence="7 12" id="KW-0798">TonB box</keyword>
<dbReference type="SUPFAM" id="SSF56935">
    <property type="entry name" value="Porins"/>
    <property type="match status" value="1"/>
</dbReference>
<protein>
    <recommendedName>
        <fullName evidence="18">TonB-dependent receptor</fullName>
    </recommendedName>
</protein>
<dbReference type="OrthoDB" id="9764669at2"/>
<dbReference type="GO" id="GO:0009279">
    <property type="term" value="C:cell outer membrane"/>
    <property type="evidence" value="ECO:0007669"/>
    <property type="project" value="UniProtKB-SubCell"/>
</dbReference>
<dbReference type="PANTHER" id="PTHR30069:SF29">
    <property type="entry name" value="HEMOGLOBIN AND HEMOGLOBIN-HAPTOGLOBIN-BINDING PROTEIN 1-RELATED"/>
    <property type="match status" value="1"/>
</dbReference>
<dbReference type="InterPro" id="IPR036942">
    <property type="entry name" value="Beta-barrel_TonB_sf"/>
</dbReference>
<evidence type="ECO:0000256" key="13">
    <source>
        <dbReference type="SAM" id="SignalP"/>
    </source>
</evidence>
<organism evidence="16 17">
    <name type="scientific">Pseudoalteromonas piratica</name>
    <dbReference type="NCBI Taxonomy" id="1348114"/>
    <lineage>
        <taxon>Bacteria</taxon>
        <taxon>Pseudomonadati</taxon>
        <taxon>Pseudomonadota</taxon>
        <taxon>Gammaproteobacteria</taxon>
        <taxon>Alteromonadales</taxon>
        <taxon>Pseudoalteromonadaceae</taxon>
        <taxon>Pseudoalteromonas</taxon>
    </lineage>
</organism>
<dbReference type="Gene3D" id="2.170.130.10">
    <property type="entry name" value="TonB-dependent receptor, plug domain"/>
    <property type="match status" value="1"/>
</dbReference>
<dbReference type="AlphaFoldDB" id="A0A0A7ENH0"/>
<dbReference type="InterPro" id="IPR037066">
    <property type="entry name" value="Plug_dom_sf"/>
</dbReference>
<name>A0A0A7ENH0_9GAMM</name>
<feature type="domain" description="TonB-dependent receptor plug" evidence="15">
    <location>
        <begin position="50"/>
        <end position="161"/>
    </location>
</feature>
<keyword evidence="10 11" id="KW-0998">Cell outer membrane</keyword>
<evidence type="ECO:0000256" key="2">
    <source>
        <dbReference type="ARBA" id="ARBA00008143"/>
    </source>
</evidence>
<dbReference type="GO" id="GO:0015344">
    <property type="term" value="F:siderophore uptake transmembrane transporter activity"/>
    <property type="evidence" value="ECO:0007669"/>
    <property type="project" value="TreeGrafter"/>
</dbReference>
<dbReference type="KEGG" id="pseo:OM33_21235"/>
<keyword evidence="9" id="KW-0675">Receptor</keyword>
<accession>A0A0A7ENH0</accession>